<dbReference type="Pfam" id="PF02518">
    <property type="entry name" value="HATPase_c"/>
    <property type="match status" value="1"/>
</dbReference>
<feature type="domain" description="Response regulatory" evidence="9">
    <location>
        <begin position="618"/>
        <end position="732"/>
    </location>
</feature>
<dbReference type="InterPro" id="IPR019734">
    <property type="entry name" value="TPR_rpt"/>
</dbReference>
<dbReference type="SUPFAM" id="SSF48452">
    <property type="entry name" value="TPR-like"/>
    <property type="match status" value="2"/>
</dbReference>
<dbReference type="PROSITE" id="PS50110">
    <property type="entry name" value="RESPONSE_REGULATORY"/>
    <property type="match status" value="1"/>
</dbReference>
<name>A0ABQ5MJT8_9FLAO</name>
<keyword evidence="3 5" id="KW-0597">Phosphoprotein</keyword>
<dbReference type="SUPFAM" id="SSF55874">
    <property type="entry name" value="ATPase domain of HSP90 chaperone/DNA topoisomerase II/histidine kinase"/>
    <property type="match status" value="1"/>
</dbReference>
<keyword evidence="10" id="KW-0808">Transferase</keyword>
<evidence type="ECO:0000256" key="5">
    <source>
        <dbReference type="PROSITE-ProRule" id="PRU00169"/>
    </source>
</evidence>
<dbReference type="Gene3D" id="1.25.40.10">
    <property type="entry name" value="Tetratricopeptide repeat domain"/>
    <property type="match status" value="2"/>
</dbReference>
<dbReference type="InterPro" id="IPR011006">
    <property type="entry name" value="CheY-like_superfamily"/>
</dbReference>
<keyword evidence="11" id="KW-1185">Reference proteome</keyword>
<dbReference type="SMART" id="SM00387">
    <property type="entry name" value="HATPase_c"/>
    <property type="match status" value="1"/>
</dbReference>
<dbReference type="PANTHER" id="PTHR45339:SF1">
    <property type="entry name" value="HYBRID SIGNAL TRANSDUCTION HISTIDINE KINASE J"/>
    <property type="match status" value="1"/>
</dbReference>
<dbReference type="PRINTS" id="PR00344">
    <property type="entry name" value="BCTRLSENSOR"/>
</dbReference>
<accession>A0ABQ5MJT8</accession>
<proteinExistence type="predicted"/>
<sequence>MKNFYLFLCLLLCAFGSSFAEPYSKDSLNIILQQGYDYMDKKDYIESVKSGRLLLEQAYKEGDSVFIAEAYYLLALNDEYIEEYSRAKDKYLKTLDIAEKIKDSLFIIDIYNGLGNIASLHDKDHKKSKEFYLQALDICEKMRVKNRMTYVINLCWEYLDLKEYDSITTYLPSFDVYFQENELKSNIDIDGTKCHSYYVLGRYYGEKGEVEKGLNYLDKALTYVDKYQLDDEAADVYEEQVKLYKQIGDKQKAFEALQNYVATYKKINDLSMLKKMQIEEVKYKVEEYQRTIEIAEKEKQLADAEAASSAKLNRVYMVVSFLLLILLGFILRENIVKKRLITDLNENNKQLIEAKKQASLAAEAKSNFVSNISHELRTPLHGVTGITSLLLAEKEISSKNRQLLESLKFSGDYLLGLINNVLLLSKIDNNKVKVLPKEFNIHNFFDNIKHSIEYSATKHNVAVSFVVGEEIPKIIVLDESILSEVLINLMENAIKFSKNGRVVVEVKKGPELRLEDKKMRIRFAVKDDGKGIPEDQKKQIFQKFSQISENQSIMEGAGLGLSIVKSLLEQMGSSIHLKSKEGLGTIFYFDLVAGIVEDEKCRKANSEEAYKSKFVDKKILLVEDNEINKLVLNKFLSIYNVNLDVYSNGNEGLEAIKASDYDLALLDINVPGLNGYEITRSVREFDKELPIVAVTASELSEIEDIAMEAGMDDILIKPFNKNKLLEILIKYLA</sequence>
<dbReference type="PANTHER" id="PTHR45339">
    <property type="entry name" value="HYBRID SIGNAL TRANSDUCTION HISTIDINE KINASE J"/>
    <property type="match status" value="1"/>
</dbReference>
<dbReference type="Gene3D" id="1.10.287.130">
    <property type="match status" value="1"/>
</dbReference>
<dbReference type="GO" id="GO:0016301">
    <property type="term" value="F:kinase activity"/>
    <property type="evidence" value="ECO:0007669"/>
    <property type="project" value="UniProtKB-KW"/>
</dbReference>
<organism evidence="10 11">
    <name type="scientific">Neptunitalea lumnitzerae</name>
    <dbReference type="NCBI Taxonomy" id="2965509"/>
    <lineage>
        <taxon>Bacteria</taxon>
        <taxon>Pseudomonadati</taxon>
        <taxon>Bacteroidota</taxon>
        <taxon>Flavobacteriia</taxon>
        <taxon>Flavobacteriales</taxon>
        <taxon>Flavobacteriaceae</taxon>
        <taxon>Neptunitalea</taxon>
    </lineage>
</organism>
<dbReference type="InterPro" id="IPR001789">
    <property type="entry name" value="Sig_transdc_resp-reg_receiver"/>
</dbReference>
<dbReference type="InterPro" id="IPR005467">
    <property type="entry name" value="His_kinase_dom"/>
</dbReference>
<dbReference type="Pfam" id="PF00512">
    <property type="entry name" value="HisKA"/>
    <property type="match status" value="1"/>
</dbReference>
<dbReference type="SUPFAM" id="SSF52172">
    <property type="entry name" value="CheY-like"/>
    <property type="match status" value="1"/>
</dbReference>
<dbReference type="CDD" id="cd00082">
    <property type="entry name" value="HisKA"/>
    <property type="match status" value="1"/>
</dbReference>
<evidence type="ECO:0000256" key="2">
    <source>
        <dbReference type="ARBA" id="ARBA00012438"/>
    </source>
</evidence>
<dbReference type="SUPFAM" id="SSF47384">
    <property type="entry name" value="Homodimeric domain of signal transducing histidine kinase"/>
    <property type="match status" value="1"/>
</dbReference>
<evidence type="ECO:0000256" key="4">
    <source>
        <dbReference type="ARBA" id="ARBA00023012"/>
    </source>
</evidence>
<reference evidence="10" key="1">
    <citation type="submission" date="2022-07" db="EMBL/GenBank/DDBJ databases">
        <title>Taxonomy of Novel Oxalotrophic and Methylotrophic Bacteria.</title>
        <authorList>
            <person name="Sahin N."/>
            <person name="Tani A."/>
        </authorList>
    </citation>
    <scope>NUCLEOTIDE SEQUENCE</scope>
    <source>
        <strain evidence="10">Y10</strain>
    </source>
</reference>
<dbReference type="InterPro" id="IPR011990">
    <property type="entry name" value="TPR-like_helical_dom_sf"/>
</dbReference>
<gene>
    <name evidence="10" type="ORF">Y10_20460</name>
</gene>
<dbReference type="InterPro" id="IPR036890">
    <property type="entry name" value="HATPase_C_sf"/>
</dbReference>
<feature type="domain" description="Histidine kinase" evidence="8">
    <location>
        <begin position="371"/>
        <end position="595"/>
    </location>
</feature>
<evidence type="ECO:0000256" key="6">
    <source>
        <dbReference type="SAM" id="Coils"/>
    </source>
</evidence>
<dbReference type="EMBL" id="BRVO01000002">
    <property type="protein sequence ID" value="GLB49678.1"/>
    <property type="molecule type" value="Genomic_DNA"/>
</dbReference>
<dbReference type="InterPro" id="IPR003661">
    <property type="entry name" value="HisK_dim/P_dom"/>
</dbReference>
<comment type="caution">
    <text evidence="10">The sequence shown here is derived from an EMBL/GenBank/DDBJ whole genome shotgun (WGS) entry which is preliminary data.</text>
</comment>
<keyword evidence="6" id="KW-0175">Coiled coil</keyword>
<evidence type="ECO:0000256" key="3">
    <source>
        <dbReference type="ARBA" id="ARBA00022553"/>
    </source>
</evidence>
<dbReference type="InterPro" id="IPR036097">
    <property type="entry name" value="HisK_dim/P_sf"/>
</dbReference>
<comment type="catalytic activity">
    <reaction evidence="1">
        <text>ATP + protein L-histidine = ADP + protein N-phospho-L-histidine.</text>
        <dbReference type="EC" id="2.7.13.3"/>
    </reaction>
</comment>
<keyword evidence="10" id="KW-0418">Kinase</keyword>
<evidence type="ECO:0000256" key="7">
    <source>
        <dbReference type="SAM" id="SignalP"/>
    </source>
</evidence>
<evidence type="ECO:0000259" key="8">
    <source>
        <dbReference type="PROSITE" id="PS50109"/>
    </source>
</evidence>
<dbReference type="Proteomes" id="UP001143543">
    <property type="component" value="Unassembled WGS sequence"/>
</dbReference>
<dbReference type="CDD" id="cd17546">
    <property type="entry name" value="REC_hyHK_CKI1_RcsC-like"/>
    <property type="match status" value="1"/>
</dbReference>
<keyword evidence="7" id="KW-0732">Signal</keyword>
<dbReference type="SMART" id="SM00028">
    <property type="entry name" value="TPR"/>
    <property type="match status" value="3"/>
</dbReference>
<feature type="coiled-coil region" evidence="6">
    <location>
        <begin position="278"/>
        <end position="361"/>
    </location>
</feature>
<feature type="chain" id="PRO_5047360946" description="histidine kinase" evidence="7">
    <location>
        <begin position="21"/>
        <end position="733"/>
    </location>
</feature>
<dbReference type="PROSITE" id="PS50109">
    <property type="entry name" value="HIS_KIN"/>
    <property type="match status" value="1"/>
</dbReference>
<dbReference type="Pfam" id="PF00072">
    <property type="entry name" value="Response_reg"/>
    <property type="match status" value="1"/>
</dbReference>
<feature type="signal peptide" evidence="7">
    <location>
        <begin position="1"/>
        <end position="20"/>
    </location>
</feature>
<evidence type="ECO:0000313" key="11">
    <source>
        <dbReference type="Proteomes" id="UP001143543"/>
    </source>
</evidence>
<keyword evidence="4" id="KW-0902">Two-component regulatory system</keyword>
<dbReference type="SMART" id="SM00448">
    <property type="entry name" value="REC"/>
    <property type="match status" value="1"/>
</dbReference>
<dbReference type="SMART" id="SM00388">
    <property type="entry name" value="HisKA"/>
    <property type="match status" value="1"/>
</dbReference>
<evidence type="ECO:0000259" key="9">
    <source>
        <dbReference type="PROSITE" id="PS50110"/>
    </source>
</evidence>
<dbReference type="RefSeq" id="WP_281765304.1">
    <property type="nucleotide sequence ID" value="NZ_BRVO01000002.1"/>
</dbReference>
<evidence type="ECO:0000256" key="1">
    <source>
        <dbReference type="ARBA" id="ARBA00000085"/>
    </source>
</evidence>
<dbReference type="EC" id="2.7.13.3" evidence="2"/>
<dbReference type="InterPro" id="IPR004358">
    <property type="entry name" value="Sig_transdc_His_kin-like_C"/>
</dbReference>
<feature type="modified residue" description="4-aspartylphosphate" evidence="5">
    <location>
        <position position="667"/>
    </location>
</feature>
<evidence type="ECO:0000313" key="10">
    <source>
        <dbReference type="EMBL" id="GLB49678.1"/>
    </source>
</evidence>
<dbReference type="InterPro" id="IPR003594">
    <property type="entry name" value="HATPase_dom"/>
</dbReference>
<protein>
    <recommendedName>
        <fullName evidence="2">histidine kinase</fullName>
        <ecNumber evidence="2">2.7.13.3</ecNumber>
    </recommendedName>
</protein>
<dbReference type="Gene3D" id="3.40.50.2300">
    <property type="match status" value="1"/>
</dbReference>
<dbReference type="Gene3D" id="3.30.565.10">
    <property type="entry name" value="Histidine kinase-like ATPase, C-terminal domain"/>
    <property type="match status" value="1"/>
</dbReference>